<accession>A0A2Y9TVY8</accession>
<dbReference type="EMBL" id="CP029185">
    <property type="protein sequence ID" value="AWH87877.1"/>
    <property type="molecule type" value="Genomic_DNA"/>
</dbReference>
<proteinExistence type="predicted"/>
<dbReference type="PROSITE" id="PS51257">
    <property type="entry name" value="PROKAR_LIPOPROTEIN"/>
    <property type="match status" value="1"/>
</dbReference>
<organism evidence="1 2">
    <name type="scientific">Limnobaculum parvum</name>
    <dbReference type="NCBI Taxonomy" id="2172103"/>
    <lineage>
        <taxon>Bacteria</taxon>
        <taxon>Pseudomonadati</taxon>
        <taxon>Pseudomonadota</taxon>
        <taxon>Gammaproteobacteria</taxon>
        <taxon>Enterobacterales</taxon>
        <taxon>Budviciaceae</taxon>
        <taxon>Limnobaculum</taxon>
    </lineage>
</organism>
<protein>
    <submittedName>
        <fullName evidence="1">Uncharacterized protein</fullName>
    </submittedName>
</protein>
<gene>
    <name evidence="1" type="ORF">HYN51_04470</name>
</gene>
<evidence type="ECO:0000313" key="1">
    <source>
        <dbReference type="EMBL" id="AWH87877.1"/>
    </source>
</evidence>
<dbReference type="KEGG" id="lpv:HYN51_04470"/>
<name>A0A2Y9TVY8_9GAMM</name>
<dbReference type="OrthoDB" id="5941127at2"/>
<keyword evidence="2" id="KW-1185">Reference proteome</keyword>
<evidence type="ECO:0000313" key="2">
    <source>
        <dbReference type="Proteomes" id="UP000244908"/>
    </source>
</evidence>
<dbReference type="RefSeq" id="WP_108899959.1">
    <property type="nucleotide sequence ID" value="NZ_CP029185.2"/>
</dbReference>
<sequence>MKKLIPLILIPLLQACGDAGSDTELPTIKAKSAYTCSQYNEYRIHGDKRSQSNIKNATIQQLDAIYTGNTLIEKYYQSLFSRNRQVNLNNMKDDIIYDMALDKKIDDICLNSTDSNLTDAITSAINKLYVEMSNQPQLATCQSYIENKISYKDILVKATEEKYYRIINPANKITHTQGYGEEFIETKLKESCSKSPQKRLWTIAEWVVSSYEFEISKKEDAQQKQEQEKARLKFELETYGVSLFKTGNADCRDYQTQYEKSQQPGEHQAQYKAALLSTLTDAGELLTPRQRVVFDKLLADNPEGFAAALLEATRSGHLGSSPCYKERKGERRKGVELKDAIESMDNIPAAIEPKPLTQNQLVPLGR</sequence>
<dbReference type="Proteomes" id="UP000244908">
    <property type="component" value="Chromosome"/>
</dbReference>
<dbReference type="AlphaFoldDB" id="A0A2Y9TVY8"/>
<reference evidence="1 2" key="1">
    <citation type="journal article" date="2019" name="Int. J. Syst. Evol. Microbiol.">
        <title>Limnobaculum parvum gen. nov., sp. nov., isolated from a freshwater lake.</title>
        <authorList>
            <person name="Baek C."/>
            <person name="Shin S.K."/>
            <person name="Yi H."/>
        </authorList>
    </citation>
    <scope>NUCLEOTIDE SEQUENCE [LARGE SCALE GENOMIC DNA]</scope>
    <source>
        <strain evidence="1 2">HYN0051</strain>
    </source>
</reference>